<dbReference type="EMBL" id="CM026429">
    <property type="protein sequence ID" value="KAG0564714.1"/>
    <property type="molecule type" value="Genomic_DNA"/>
</dbReference>
<sequence>MQLDYLCCGRVLLVLFVYDGVVLLQAGAVQPRDIGFDIAREFLLFELLPRLELRIRLQQLLSGCKRKVRLVVERVTGVGF</sequence>
<evidence type="ECO:0000313" key="1">
    <source>
        <dbReference type="EMBL" id="KAG0564714.1"/>
    </source>
</evidence>
<reference evidence="1" key="1">
    <citation type="submission" date="2020-06" db="EMBL/GenBank/DDBJ databases">
        <title>WGS assembly of Ceratodon purpureus strain R40.</title>
        <authorList>
            <person name="Carey S.B."/>
            <person name="Jenkins J."/>
            <person name="Shu S."/>
            <person name="Lovell J.T."/>
            <person name="Sreedasyam A."/>
            <person name="Maumus F."/>
            <person name="Tiley G.P."/>
            <person name="Fernandez-Pozo N."/>
            <person name="Barry K."/>
            <person name="Chen C."/>
            <person name="Wang M."/>
            <person name="Lipzen A."/>
            <person name="Daum C."/>
            <person name="Saski C.A."/>
            <person name="Payton A.C."/>
            <person name="Mcbreen J.C."/>
            <person name="Conrad R.E."/>
            <person name="Kollar L.M."/>
            <person name="Olsson S."/>
            <person name="Huttunen S."/>
            <person name="Landis J.B."/>
            <person name="Wickett N.J."/>
            <person name="Johnson M.G."/>
            <person name="Rensing S.A."/>
            <person name="Grimwood J."/>
            <person name="Schmutz J."/>
            <person name="Mcdaniel S.F."/>
        </authorList>
    </citation>
    <scope>NUCLEOTIDE SEQUENCE</scope>
    <source>
        <strain evidence="1">R40</strain>
    </source>
</reference>
<dbReference type="AlphaFoldDB" id="A0A8T0H301"/>
<evidence type="ECO:0000313" key="2">
    <source>
        <dbReference type="Proteomes" id="UP000822688"/>
    </source>
</evidence>
<protein>
    <submittedName>
        <fullName evidence="1">Uncharacterized protein</fullName>
    </submittedName>
</protein>
<accession>A0A8T0H301</accession>
<name>A0A8T0H301_CERPU</name>
<comment type="caution">
    <text evidence="1">The sequence shown here is derived from an EMBL/GenBank/DDBJ whole genome shotgun (WGS) entry which is preliminary data.</text>
</comment>
<keyword evidence="2" id="KW-1185">Reference proteome</keyword>
<dbReference type="Proteomes" id="UP000822688">
    <property type="component" value="Chromosome 8"/>
</dbReference>
<gene>
    <name evidence="1" type="ORF">KC19_8G133300</name>
</gene>
<organism evidence="1 2">
    <name type="scientific">Ceratodon purpureus</name>
    <name type="common">Fire moss</name>
    <name type="synonym">Dicranum purpureum</name>
    <dbReference type="NCBI Taxonomy" id="3225"/>
    <lineage>
        <taxon>Eukaryota</taxon>
        <taxon>Viridiplantae</taxon>
        <taxon>Streptophyta</taxon>
        <taxon>Embryophyta</taxon>
        <taxon>Bryophyta</taxon>
        <taxon>Bryophytina</taxon>
        <taxon>Bryopsida</taxon>
        <taxon>Dicranidae</taxon>
        <taxon>Pseudoditrichales</taxon>
        <taxon>Ditrichaceae</taxon>
        <taxon>Ceratodon</taxon>
    </lineage>
</organism>
<proteinExistence type="predicted"/>